<dbReference type="InterPro" id="IPR052037">
    <property type="entry name" value="LPS_export_LptA"/>
</dbReference>
<dbReference type="PANTHER" id="PTHR36504">
    <property type="entry name" value="LIPOPOLYSACCHARIDE EXPORT SYSTEM PROTEIN LPTA"/>
    <property type="match status" value="1"/>
</dbReference>
<sequence precursor="true">MPRLSSCRPLLPHALLTALLLGGVTVVQAEKADRRQPIVVEADKPGVLDLQRQVIVFNGNVQIVQGTMIIRAERIEVREQAGGTRNAVATGAPGQPATYRQKRDGVDEVVEGSADRIEYDAAAGTLRFVGNGAVRRLRAGVVADEITGAEIRWDDAAQQFSVIGGDAASGGRVRAVLTPLPEAAASKPAAVPAAGGR</sequence>
<evidence type="ECO:0000313" key="7">
    <source>
        <dbReference type="Proteomes" id="UP000288178"/>
    </source>
</evidence>
<dbReference type="GO" id="GO:0017089">
    <property type="term" value="F:glycolipid transfer activity"/>
    <property type="evidence" value="ECO:0007669"/>
    <property type="project" value="TreeGrafter"/>
</dbReference>
<reference evidence="6 7" key="1">
    <citation type="submission" date="2019-01" db="EMBL/GenBank/DDBJ databases">
        <authorList>
            <person name="Chen W.-M."/>
        </authorList>
    </citation>
    <scope>NUCLEOTIDE SEQUENCE [LARGE SCALE GENOMIC DNA]</scope>
    <source>
        <strain evidence="6 7">ICH-3</strain>
    </source>
</reference>
<protein>
    <recommendedName>
        <fullName evidence="4">Lipopolysaccharide export system protein LptA</fullName>
    </recommendedName>
</protein>
<dbReference type="EMBL" id="SACT01000002">
    <property type="protein sequence ID" value="RVT52551.1"/>
    <property type="molecule type" value="Genomic_DNA"/>
</dbReference>
<feature type="signal peptide" evidence="4">
    <location>
        <begin position="1"/>
        <end position="29"/>
    </location>
</feature>
<evidence type="ECO:0000313" key="6">
    <source>
        <dbReference type="EMBL" id="RVT52551.1"/>
    </source>
</evidence>
<accession>A0A437JY16</accession>
<comment type="subunit">
    <text evidence="4">Component of the lipopolysaccharide transport and assembly complex.</text>
</comment>
<evidence type="ECO:0000256" key="2">
    <source>
        <dbReference type="ARBA" id="ARBA00022729"/>
    </source>
</evidence>
<dbReference type="InterPro" id="IPR005653">
    <property type="entry name" value="OstA-like_N"/>
</dbReference>
<name>A0A437JY16_9BURK</name>
<dbReference type="PANTHER" id="PTHR36504:SF1">
    <property type="entry name" value="LIPOPOLYSACCHARIDE EXPORT SYSTEM PROTEIN LPTA"/>
    <property type="match status" value="1"/>
</dbReference>
<feature type="domain" description="Organic solvent tolerance-like N-terminal" evidence="5">
    <location>
        <begin position="40"/>
        <end position="154"/>
    </location>
</feature>
<evidence type="ECO:0000259" key="5">
    <source>
        <dbReference type="Pfam" id="PF03968"/>
    </source>
</evidence>
<keyword evidence="1 4" id="KW-0813">Transport</keyword>
<dbReference type="Pfam" id="PF03968">
    <property type="entry name" value="LptD_N"/>
    <property type="match status" value="1"/>
</dbReference>
<evidence type="ECO:0000256" key="3">
    <source>
        <dbReference type="ARBA" id="ARBA00022764"/>
    </source>
</evidence>
<dbReference type="AlphaFoldDB" id="A0A437JY16"/>
<comment type="caution">
    <text evidence="6">The sequence shown here is derived from an EMBL/GenBank/DDBJ whole genome shotgun (WGS) entry which is preliminary data.</text>
</comment>
<dbReference type="RefSeq" id="WP_128197924.1">
    <property type="nucleotide sequence ID" value="NZ_SACT01000002.1"/>
</dbReference>
<comment type="function">
    <text evidence="4">Involved in the assembly of lipopolysaccharide (LPS). Required for the translocation of LPS from the inner membrane to the outer membrane.</text>
</comment>
<dbReference type="GO" id="GO:0015920">
    <property type="term" value="P:lipopolysaccharide transport"/>
    <property type="evidence" value="ECO:0007669"/>
    <property type="project" value="UniProtKB-UniRule"/>
</dbReference>
<dbReference type="NCBIfam" id="TIGR03002">
    <property type="entry name" value="outer_YhbN_LptA"/>
    <property type="match status" value="1"/>
</dbReference>
<dbReference type="GO" id="GO:0001530">
    <property type="term" value="F:lipopolysaccharide binding"/>
    <property type="evidence" value="ECO:0007669"/>
    <property type="project" value="InterPro"/>
</dbReference>
<dbReference type="Proteomes" id="UP000288178">
    <property type="component" value="Unassembled WGS sequence"/>
</dbReference>
<comment type="similarity">
    <text evidence="4">Belongs to the LptA family.</text>
</comment>
<keyword evidence="2 4" id="KW-0732">Signal</keyword>
<gene>
    <name evidence="4 6" type="primary">lptA</name>
    <name evidence="6" type="ORF">ENE75_08965</name>
</gene>
<dbReference type="GO" id="GO:0043165">
    <property type="term" value="P:Gram-negative-bacterium-type cell outer membrane assembly"/>
    <property type="evidence" value="ECO:0007669"/>
    <property type="project" value="UniProtKB-UniRule"/>
</dbReference>
<dbReference type="HAMAP" id="MF_01914">
    <property type="entry name" value="LPS_assembly_LptA"/>
    <property type="match status" value="1"/>
</dbReference>
<comment type="subcellular location">
    <subcellularLocation>
        <location evidence="4">Periplasm</location>
    </subcellularLocation>
</comment>
<feature type="chain" id="PRO_5019595398" description="Lipopolysaccharide export system protein LptA" evidence="4">
    <location>
        <begin position="30"/>
        <end position="197"/>
    </location>
</feature>
<dbReference type="GO" id="GO:0009279">
    <property type="term" value="C:cell outer membrane"/>
    <property type="evidence" value="ECO:0007669"/>
    <property type="project" value="TreeGrafter"/>
</dbReference>
<evidence type="ECO:0000256" key="4">
    <source>
        <dbReference type="HAMAP-Rule" id="MF_01914"/>
    </source>
</evidence>
<evidence type="ECO:0000256" key="1">
    <source>
        <dbReference type="ARBA" id="ARBA00022448"/>
    </source>
</evidence>
<dbReference type="GO" id="GO:0030288">
    <property type="term" value="C:outer membrane-bounded periplasmic space"/>
    <property type="evidence" value="ECO:0007669"/>
    <property type="project" value="TreeGrafter"/>
</dbReference>
<keyword evidence="3 4" id="KW-0574">Periplasm</keyword>
<organism evidence="6 7">
    <name type="scientific">Rubrivivax albus</name>
    <dbReference type="NCBI Taxonomy" id="2499835"/>
    <lineage>
        <taxon>Bacteria</taxon>
        <taxon>Pseudomonadati</taxon>
        <taxon>Pseudomonadota</taxon>
        <taxon>Betaproteobacteria</taxon>
        <taxon>Burkholderiales</taxon>
        <taxon>Sphaerotilaceae</taxon>
        <taxon>Rubrivivax</taxon>
    </lineage>
</organism>
<dbReference type="Gene3D" id="2.60.450.10">
    <property type="entry name" value="Lipopolysaccharide (LPS) transport protein A like domain"/>
    <property type="match status" value="1"/>
</dbReference>
<dbReference type="InterPro" id="IPR014340">
    <property type="entry name" value="LptA"/>
</dbReference>
<proteinExistence type="inferred from homology"/>
<dbReference type="OrthoDB" id="5294855at2"/>
<keyword evidence="7" id="KW-1185">Reference proteome</keyword>